<evidence type="ECO:0000313" key="2">
    <source>
        <dbReference type="EMBL" id="MCG7323193.1"/>
    </source>
</evidence>
<gene>
    <name evidence="2" type="ORF">MHL29_15020</name>
</gene>
<organism evidence="2 3">
    <name type="scientific">Arsenicicoccus bolidensis</name>
    <dbReference type="NCBI Taxonomy" id="229480"/>
    <lineage>
        <taxon>Bacteria</taxon>
        <taxon>Bacillati</taxon>
        <taxon>Actinomycetota</taxon>
        <taxon>Actinomycetes</taxon>
        <taxon>Micrococcales</taxon>
        <taxon>Intrasporangiaceae</taxon>
        <taxon>Arsenicicoccus</taxon>
    </lineage>
</organism>
<keyword evidence="1" id="KW-1133">Transmembrane helix</keyword>
<dbReference type="Proteomes" id="UP001521931">
    <property type="component" value="Unassembled WGS sequence"/>
</dbReference>
<keyword evidence="3" id="KW-1185">Reference proteome</keyword>
<protein>
    <submittedName>
        <fullName evidence="2">SRPBCC domain-containing protein</fullName>
    </submittedName>
</protein>
<dbReference type="Gene3D" id="3.30.530.20">
    <property type="match status" value="1"/>
</dbReference>
<dbReference type="CDD" id="cd07822">
    <property type="entry name" value="SRPBCC_4"/>
    <property type="match status" value="1"/>
</dbReference>
<accession>A0ABS9Q5N2</accession>
<dbReference type="PANTHER" id="PTHR36166:SF1">
    <property type="entry name" value="SRPBCC DOMAIN-CONTAINING PROTEIN"/>
    <property type="match status" value="1"/>
</dbReference>
<reference evidence="2 3" key="1">
    <citation type="submission" date="2022-02" db="EMBL/GenBank/DDBJ databases">
        <title>Uncovering new skin microbiome diversity through culturing and metagenomics.</title>
        <authorList>
            <person name="Conlan S."/>
            <person name="Deming C."/>
            <person name="Nisc Comparative Sequencing Program N."/>
            <person name="Segre J.A."/>
        </authorList>
    </citation>
    <scope>NUCLEOTIDE SEQUENCE [LARGE SCALE GENOMIC DNA]</scope>
    <source>
        <strain evidence="2 3">ACRQZ</strain>
    </source>
</reference>
<dbReference type="SUPFAM" id="SSF55961">
    <property type="entry name" value="Bet v1-like"/>
    <property type="match status" value="1"/>
</dbReference>
<evidence type="ECO:0000313" key="3">
    <source>
        <dbReference type="Proteomes" id="UP001521931"/>
    </source>
</evidence>
<dbReference type="Pfam" id="PF10604">
    <property type="entry name" value="Polyketide_cyc2"/>
    <property type="match status" value="1"/>
</dbReference>
<name>A0ABS9Q5N2_9MICO</name>
<evidence type="ECO:0000256" key="1">
    <source>
        <dbReference type="SAM" id="Phobius"/>
    </source>
</evidence>
<dbReference type="EMBL" id="JAKRCV010000063">
    <property type="protein sequence ID" value="MCG7323193.1"/>
    <property type="molecule type" value="Genomic_DNA"/>
</dbReference>
<feature type="transmembrane region" description="Helical" evidence="1">
    <location>
        <begin position="6"/>
        <end position="27"/>
    </location>
</feature>
<keyword evidence="1" id="KW-0472">Membrane</keyword>
<sequence length="181" mass="19568">MSVRPIVTVAGSVALAAVLVAGASYLWSRHRPHVIEAVSEIHATPAEVWQVLAANDRYPEWNPSIIRSDGRFEVGGHVTNTVRFGDGTMTFTPEILAVEPGRELRWVGRTYLPLVADGEHGFVLEEVRPGVTRLVQREEFTGVIVPFASGLLAGMDQEFAALNDALARRVEAVRGSVVAGG</sequence>
<dbReference type="InterPro" id="IPR023393">
    <property type="entry name" value="START-like_dom_sf"/>
</dbReference>
<proteinExistence type="predicted"/>
<dbReference type="RefSeq" id="WP_239265818.1">
    <property type="nucleotide sequence ID" value="NZ_JAKRCV010000063.1"/>
</dbReference>
<dbReference type="InterPro" id="IPR019587">
    <property type="entry name" value="Polyketide_cyclase/dehydratase"/>
</dbReference>
<keyword evidence="1" id="KW-0812">Transmembrane</keyword>
<comment type="caution">
    <text evidence="2">The sequence shown here is derived from an EMBL/GenBank/DDBJ whole genome shotgun (WGS) entry which is preliminary data.</text>
</comment>
<dbReference type="PANTHER" id="PTHR36166">
    <property type="entry name" value="CHROMOSOME 9, WHOLE GENOME SHOTGUN SEQUENCE"/>
    <property type="match status" value="1"/>
</dbReference>